<dbReference type="SUPFAM" id="SSF56112">
    <property type="entry name" value="Protein kinase-like (PK-like)"/>
    <property type="match status" value="1"/>
</dbReference>
<evidence type="ECO:0000256" key="1">
    <source>
        <dbReference type="ARBA" id="ARBA00006485"/>
    </source>
</evidence>
<accession>A0ABY8UGA7</accession>
<dbReference type="InterPro" id="IPR017441">
    <property type="entry name" value="Protein_kinase_ATP_BS"/>
</dbReference>
<proteinExistence type="inferred from homology"/>
<feature type="compositionally biased region" description="Low complexity" evidence="8">
    <location>
        <begin position="389"/>
        <end position="410"/>
    </location>
</feature>
<dbReference type="SMART" id="SM00220">
    <property type="entry name" value="S_TKc"/>
    <property type="match status" value="1"/>
</dbReference>
<dbReference type="InterPro" id="IPR011009">
    <property type="entry name" value="Kinase-like_dom_sf"/>
</dbReference>
<evidence type="ECO:0000313" key="11">
    <source>
        <dbReference type="Proteomes" id="UP001244341"/>
    </source>
</evidence>
<evidence type="ECO:0000256" key="4">
    <source>
        <dbReference type="ARBA" id="ARBA00022741"/>
    </source>
</evidence>
<keyword evidence="4 7" id="KW-0547">Nucleotide-binding</keyword>
<keyword evidence="6 7" id="KW-0067">ATP-binding</keyword>
<feature type="binding site" evidence="7">
    <location>
        <position position="67"/>
    </location>
    <ligand>
        <name>ATP</name>
        <dbReference type="ChEBI" id="CHEBI:30616"/>
    </ligand>
</feature>
<dbReference type="PROSITE" id="PS50011">
    <property type="entry name" value="PROTEIN_KINASE_DOM"/>
    <property type="match status" value="1"/>
</dbReference>
<feature type="region of interest" description="Disordered" evidence="8">
    <location>
        <begin position="382"/>
        <end position="433"/>
    </location>
</feature>
<dbReference type="Pfam" id="PF00069">
    <property type="entry name" value="Pkinase"/>
    <property type="match status" value="1"/>
</dbReference>
<sequence length="572" mass="61788">MAAAQAQELREPKIELPDSGFVAGATRVVDDCYDYTDADQIGEGTYGKVYRGTIKGGEPTSDKVAVKMIRMDISEGTIKGGEPTSDKVALKMIRMDNEKEGFPITAIREIKLLSSLKHENIVNLREIVRSKVTKESKYRGDIFMVFDYAEHDLTGMMDAVKTRGQLTAPQIKCIMLQLLKGLAYCHKNGILHRDLKASNLLIDRTGTLKIADFGLARNYANDHSGKLTNRVITLWYRPPELLLGAERYGPEVDVWSVGCIFAELLAKKPLFPGNNESQQLDCIFKLMGAPSEQNWPGVSGLEFFKNVKESAYRKGPDNFDEWCKRHKLPPEAVELLKGLLALDPKKRISATDAVLHPYFFSCQPPACEPHELPRMPDCHEWTTKKRNRQQQQQQQQQQQHAHGVHAAAGHHAGGHYGHPHAAHHGGMPGGPGSGPPYLAGVPAAAAAAAGYGAGQGRNVRPRTSGGGTGAVGPAAAAAAAAAGRYGPPPGMPVGPSRQQQGFNPAGQPSGFNPAAPVQQRGAGYAAGYAPGYAGLPPAMHQGYGPPAGMGPRGQGQQQQQQQRPGGYQQQRR</sequence>
<evidence type="ECO:0000259" key="9">
    <source>
        <dbReference type="PROSITE" id="PS50011"/>
    </source>
</evidence>
<keyword evidence="11" id="KW-1185">Reference proteome</keyword>
<dbReference type="InterPro" id="IPR050108">
    <property type="entry name" value="CDK"/>
</dbReference>
<dbReference type="Gene3D" id="1.10.510.10">
    <property type="entry name" value="Transferase(Phosphotransferase) domain 1"/>
    <property type="match status" value="1"/>
</dbReference>
<dbReference type="InterPro" id="IPR008271">
    <property type="entry name" value="Ser/Thr_kinase_AS"/>
</dbReference>
<dbReference type="PROSITE" id="PS00107">
    <property type="entry name" value="PROTEIN_KINASE_ATP"/>
    <property type="match status" value="1"/>
</dbReference>
<keyword evidence="2" id="KW-0723">Serine/threonine-protein kinase</keyword>
<dbReference type="Gene3D" id="3.30.200.20">
    <property type="entry name" value="Phosphorylase Kinase, domain 1"/>
    <property type="match status" value="2"/>
</dbReference>
<evidence type="ECO:0000256" key="5">
    <source>
        <dbReference type="ARBA" id="ARBA00022777"/>
    </source>
</evidence>
<feature type="domain" description="Protein kinase" evidence="9">
    <location>
        <begin position="35"/>
        <end position="359"/>
    </location>
</feature>
<keyword evidence="3" id="KW-0808">Transferase</keyword>
<comment type="similarity">
    <text evidence="1">Belongs to the protein kinase superfamily. CMGC Ser/Thr protein kinase family. CDC2/CDKX subfamily.</text>
</comment>
<feature type="compositionally biased region" description="Low complexity" evidence="8">
    <location>
        <begin position="521"/>
        <end position="538"/>
    </location>
</feature>
<reference evidence="10 11" key="1">
    <citation type="submission" date="2023-05" db="EMBL/GenBank/DDBJ databases">
        <title>A 100% complete, gapless, phased diploid assembly of the Scenedesmus obliquus UTEX 3031 genome.</title>
        <authorList>
            <person name="Biondi T.C."/>
            <person name="Hanschen E.R."/>
            <person name="Kwon T."/>
            <person name="Eng W."/>
            <person name="Kruse C.P.S."/>
            <person name="Koehler S.I."/>
            <person name="Kunde Y."/>
            <person name="Gleasner C.D."/>
            <person name="You Mak K.T."/>
            <person name="Polle J."/>
            <person name="Hovde B.T."/>
            <person name="Starkenburg S.R."/>
        </authorList>
    </citation>
    <scope>NUCLEOTIDE SEQUENCE [LARGE SCALE GENOMIC DNA]</scope>
    <source>
        <strain evidence="10 11">DOE0152z</strain>
    </source>
</reference>
<evidence type="ECO:0000256" key="8">
    <source>
        <dbReference type="SAM" id="MobiDB-lite"/>
    </source>
</evidence>
<protein>
    <recommendedName>
        <fullName evidence="9">Protein kinase domain-containing protein</fullName>
    </recommendedName>
</protein>
<dbReference type="PANTHER" id="PTHR24056:SF546">
    <property type="entry name" value="CYCLIN-DEPENDENT KINASE 12"/>
    <property type="match status" value="1"/>
</dbReference>
<dbReference type="InterPro" id="IPR000719">
    <property type="entry name" value="Prot_kinase_dom"/>
</dbReference>
<evidence type="ECO:0000256" key="7">
    <source>
        <dbReference type="PROSITE-ProRule" id="PRU10141"/>
    </source>
</evidence>
<evidence type="ECO:0000256" key="3">
    <source>
        <dbReference type="ARBA" id="ARBA00022679"/>
    </source>
</evidence>
<evidence type="ECO:0000256" key="6">
    <source>
        <dbReference type="ARBA" id="ARBA00022840"/>
    </source>
</evidence>
<name>A0ABY8UGA7_TETOB</name>
<dbReference type="PROSITE" id="PS00108">
    <property type="entry name" value="PROTEIN_KINASE_ST"/>
    <property type="match status" value="1"/>
</dbReference>
<dbReference type="CDD" id="cd07840">
    <property type="entry name" value="STKc_CDK9_like"/>
    <property type="match status" value="1"/>
</dbReference>
<dbReference type="Proteomes" id="UP001244341">
    <property type="component" value="Chromosome 12b"/>
</dbReference>
<feature type="region of interest" description="Disordered" evidence="8">
    <location>
        <begin position="453"/>
        <end position="472"/>
    </location>
</feature>
<evidence type="ECO:0000313" key="10">
    <source>
        <dbReference type="EMBL" id="WIA20542.1"/>
    </source>
</evidence>
<keyword evidence="5" id="KW-0418">Kinase</keyword>
<feature type="compositionally biased region" description="Low complexity" evidence="8">
    <location>
        <begin position="554"/>
        <end position="572"/>
    </location>
</feature>
<organism evidence="10 11">
    <name type="scientific">Tetradesmus obliquus</name>
    <name type="common">Green alga</name>
    <name type="synonym">Acutodesmus obliquus</name>
    <dbReference type="NCBI Taxonomy" id="3088"/>
    <lineage>
        <taxon>Eukaryota</taxon>
        <taxon>Viridiplantae</taxon>
        <taxon>Chlorophyta</taxon>
        <taxon>core chlorophytes</taxon>
        <taxon>Chlorophyceae</taxon>
        <taxon>CS clade</taxon>
        <taxon>Sphaeropleales</taxon>
        <taxon>Scenedesmaceae</taxon>
        <taxon>Tetradesmus</taxon>
    </lineage>
</organism>
<feature type="region of interest" description="Disordered" evidence="8">
    <location>
        <begin position="486"/>
        <end position="572"/>
    </location>
</feature>
<dbReference type="EMBL" id="CP126219">
    <property type="protein sequence ID" value="WIA20542.1"/>
    <property type="molecule type" value="Genomic_DNA"/>
</dbReference>
<evidence type="ECO:0000256" key="2">
    <source>
        <dbReference type="ARBA" id="ARBA00022527"/>
    </source>
</evidence>
<gene>
    <name evidence="10" type="ORF">OEZ85_004934</name>
</gene>
<dbReference type="PANTHER" id="PTHR24056">
    <property type="entry name" value="CELL DIVISION PROTEIN KINASE"/>
    <property type="match status" value="1"/>
</dbReference>